<evidence type="ECO:0000313" key="4">
    <source>
        <dbReference type="Proteomes" id="UP000325030"/>
    </source>
</evidence>
<dbReference type="OrthoDB" id="35781at2157"/>
<dbReference type="Proteomes" id="UP000325030">
    <property type="component" value="Chromosome"/>
</dbReference>
<accession>A0A510DRH8</accession>
<dbReference type="STRING" id="1294262.GCA_001316085_00796"/>
<dbReference type="KEGG" id="step:IC006_0009"/>
<reference evidence="4" key="1">
    <citation type="submission" date="2018-09" db="EMBL/GenBank/DDBJ databases">
        <title>Complete Genome Sequencing of Sulfolobus sp. JCM 16834.</title>
        <authorList>
            <person name="Kato S."/>
            <person name="Itoh T."/>
            <person name="Ohkuma M."/>
        </authorList>
    </citation>
    <scope>NUCLEOTIDE SEQUENCE [LARGE SCALE GENOMIC DNA]</scope>
    <source>
        <strain evidence="4">IC-007</strain>
    </source>
</reference>
<dbReference type="RefSeq" id="WP_054845322.1">
    <property type="nucleotide sequence ID" value="NZ_AP018929.1"/>
</dbReference>
<evidence type="ECO:0000313" key="3">
    <source>
        <dbReference type="Proteomes" id="UP000322983"/>
    </source>
</evidence>
<dbReference type="Proteomes" id="UP000322983">
    <property type="component" value="Chromosome"/>
</dbReference>
<sequence length="91" mass="10577">MKEIRLDKLIRFLNGNPSYSWVKEGDKIIVNFLPPSIEEAGGQGESNKIYTIVFLIKDDKAILYSCKLTDGKEERDVTEEIDFWLEYVDMN</sequence>
<accession>A0A510DZ38</accession>
<gene>
    <name evidence="1" type="ORF">IC006_0009</name>
    <name evidence="2" type="ORF">IC007_0009</name>
</gene>
<organism evidence="2 4">
    <name type="scientific">Sulfuracidifex tepidarius</name>
    <dbReference type="NCBI Taxonomy" id="1294262"/>
    <lineage>
        <taxon>Archaea</taxon>
        <taxon>Thermoproteota</taxon>
        <taxon>Thermoprotei</taxon>
        <taxon>Sulfolobales</taxon>
        <taxon>Sulfolobaceae</taxon>
        <taxon>Sulfuracidifex</taxon>
    </lineage>
</organism>
<dbReference type="AlphaFoldDB" id="A0A510DZ38"/>
<dbReference type="EMBL" id="AP018930">
    <property type="protein sequence ID" value="BBG25504.1"/>
    <property type="molecule type" value="Genomic_DNA"/>
</dbReference>
<dbReference type="EMBL" id="AP018929">
    <property type="protein sequence ID" value="BBG22725.1"/>
    <property type="molecule type" value="Genomic_DNA"/>
</dbReference>
<evidence type="ECO:0000313" key="2">
    <source>
        <dbReference type="EMBL" id="BBG25504.1"/>
    </source>
</evidence>
<proteinExistence type="predicted"/>
<keyword evidence="3" id="KW-1185">Reference proteome</keyword>
<dbReference type="GeneID" id="41716535"/>
<name>A0A510DZ38_9CREN</name>
<protein>
    <submittedName>
        <fullName evidence="2">Uncharacterized protein</fullName>
    </submittedName>
</protein>
<reference evidence="2 3" key="2">
    <citation type="journal article" date="2020" name="Int. J. Syst. Evol. Microbiol.">
        <title>Sulfuracidifex tepidarius gen. nov., sp. nov. and transfer of Sulfolobus metallicus Huber and Stetter 1992 to the genus Sulfuracidifex as Sulfuracidifex metallicus comb. nov.</title>
        <authorList>
            <person name="Itoh T."/>
            <person name="Miura T."/>
            <person name="Sakai H.D."/>
            <person name="Kato S."/>
            <person name="Ohkuma M."/>
            <person name="Takashina T."/>
        </authorList>
    </citation>
    <scope>NUCLEOTIDE SEQUENCE</scope>
    <source>
        <strain evidence="1 3">IC-006</strain>
        <strain evidence="2">IC-007</strain>
    </source>
</reference>
<evidence type="ECO:0000313" key="1">
    <source>
        <dbReference type="EMBL" id="BBG22725.1"/>
    </source>
</evidence>